<dbReference type="AlphaFoldDB" id="A0A212J9J6"/>
<evidence type="ECO:0000256" key="6">
    <source>
        <dbReference type="SAM" id="Phobius"/>
    </source>
</evidence>
<keyword evidence="5 6" id="KW-0472">Membrane</keyword>
<feature type="transmembrane region" description="Helical" evidence="6">
    <location>
        <begin position="611"/>
        <end position="629"/>
    </location>
</feature>
<dbReference type="Pfam" id="PF03239">
    <property type="entry name" value="FTR1"/>
    <property type="match status" value="1"/>
</dbReference>
<comment type="subcellular location">
    <subcellularLocation>
        <location evidence="1">Membrane</location>
        <topology evidence="1">Multi-pass membrane protein</topology>
    </subcellularLocation>
</comment>
<feature type="transmembrane region" description="Helical" evidence="6">
    <location>
        <begin position="487"/>
        <end position="504"/>
    </location>
</feature>
<feature type="transmembrane region" description="Helical" evidence="6">
    <location>
        <begin position="415"/>
        <end position="437"/>
    </location>
</feature>
<comment type="similarity">
    <text evidence="2">Belongs to the oxidase-dependent Fe transporter (OFeT) (TC 9.A.10.1) family.</text>
</comment>
<gene>
    <name evidence="7" type="ORF">KL86APRO_10713</name>
</gene>
<protein>
    <submittedName>
        <fullName evidence="7">Iron permease FTR1</fullName>
    </submittedName>
</protein>
<dbReference type="InterPro" id="IPR004923">
    <property type="entry name" value="FTR1/Fip1/EfeU"/>
</dbReference>
<evidence type="ECO:0000256" key="5">
    <source>
        <dbReference type="ARBA" id="ARBA00023136"/>
    </source>
</evidence>
<feature type="transmembrane region" description="Helical" evidence="6">
    <location>
        <begin position="377"/>
        <end position="403"/>
    </location>
</feature>
<dbReference type="PANTHER" id="PTHR31632:SF2">
    <property type="entry name" value="PLASMA MEMBRANE IRON PERMEASE"/>
    <property type="match status" value="1"/>
</dbReference>
<dbReference type="PANTHER" id="PTHR31632">
    <property type="entry name" value="IRON TRANSPORTER FTH1"/>
    <property type="match status" value="1"/>
</dbReference>
<feature type="transmembrane region" description="Helical" evidence="6">
    <location>
        <begin position="559"/>
        <end position="576"/>
    </location>
</feature>
<reference evidence="7" key="1">
    <citation type="submission" date="2016-04" db="EMBL/GenBank/DDBJ databases">
        <authorList>
            <person name="Evans L.H."/>
            <person name="Alamgir A."/>
            <person name="Owens N."/>
            <person name="Weber N.D."/>
            <person name="Virtaneva K."/>
            <person name="Barbian K."/>
            <person name="Babar A."/>
            <person name="Rosenke K."/>
        </authorList>
    </citation>
    <scope>NUCLEOTIDE SEQUENCE</scope>
    <source>
        <strain evidence="7">86</strain>
    </source>
</reference>
<dbReference type="GO" id="GO:0015093">
    <property type="term" value="F:ferrous iron transmembrane transporter activity"/>
    <property type="evidence" value="ECO:0007669"/>
    <property type="project" value="TreeGrafter"/>
</dbReference>
<organism evidence="7">
    <name type="scientific">uncultured Alphaproteobacteria bacterium</name>
    <dbReference type="NCBI Taxonomy" id="91750"/>
    <lineage>
        <taxon>Bacteria</taxon>
        <taxon>Pseudomonadati</taxon>
        <taxon>Pseudomonadota</taxon>
        <taxon>Alphaproteobacteria</taxon>
        <taxon>environmental samples</taxon>
    </lineage>
</organism>
<dbReference type="GO" id="GO:0033573">
    <property type="term" value="C:high-affinity iron permease complex"/>
    <property type="evidence" value="ECO:0007669"/>
    <property type="project" value="InterPro"/>
</dbReference>
<evidence type="ECO:0000256" key="1">
    <source>
        <dbReference type="ARBA" id="ARBA00004141"/>
    </source>
</evidence>
<proteinExistence type="inferred from homology"/>
<name>A0A212J9J6_9PROT</name>
<keyword evidence="4 6" id="KW-1133">Transmembrane helix</keyword>
<sequence length="644" mass="67741">MSLFGVRRFGLAIALVLGLALPRVAVAAPDYRGLVDRIDALLNAAAADYAAGKPEPARAKVQKSYFEIFENLEGPIRVNVSAKRSFELESEFGKIRRLIRDGAPVAEVEARIAAHVAALDALVPDLERGYQIKAVSTQPVEGAPAGTPPAAVAPHWAQVVDRIAADLAVGAKAYAGGDAEAAKAAITRAQFEGYKNSLLETAIRRHLSQRQDAAINAEFSRILGLVRDGRPASMVAASGVALADEIRDYLPGLPLFGPAAEQAQAAAAEADVDWDKVVSDVMAEVDAAIADADRAAGVSRVQDAYFDLFEASGMEGRIGARDAGFKTRLEGHFSRVAAMLSADRPAAELADARAAMAEDLGRAAKMLGGGSESPVALFVYALMIILREGVEAMLIVAAIVAYLAKTGHADKIGVIRNSVAVALGLSVLTAVAVKLVFDASAASQEVLEGATMLLAAVVLFSMSYWLISKAEAEQWMAYIRDKVGGSLSAGSLKALWFASFLAVYREGAETVLFYQALVSGANAVGNLAIAGGFGVGCLGLAAIYVAMRYGAMKLAIRPFFMITGGLLYLMAFVFAGKGVMELVEGRVIQPALVPWLPEFSPLGIFPYWQTALPQLALIAAALFAALVLARRRATALAAAEAPPH</sequence>
<feature type="transmembrane region" description="Helical" evidence="6">
    <location>
        <begin position="524"/>
        <end position="547"/>
    </location>
</feature>
<evidence type="ECO:0000256" key="3">
    <source>
        <dbReference type="ARBA" id="ARBA00022692"/>
    </source>
</evidence>
<feature type="transmembrane region" description="Helical" evidence="6">
    <location>
        <begin position="449"/>
        <end position="467"/>
    </location>
</feature>
<evidence type="ECO:0000256" key="2">
    <source>
        <dbReference type="ARBA" id="ARBA00008333"/>
    </source>
</evidence>
<accession>A0A212J9J6</accession>
<evidence type="ECO:0000256" key="4">
    <source>
        <dbReference type="ARBA" id="ARBA00022989"/>
    </source>
</evidence>
<evidence type="ECO:0000313" key="7">
    <source>
        <dbReference type="EMBL" id="SBV96081.1"/>
    </source>
</evidence>
<dbReference type="EMBL" id="FLUO01000001">
    <property type="protein sequence ID" value="SBV96081.1"/>
    <property type="molecule type" value="Genomic_DNA"/>
</dbReference>
<keyword evidence="3 6" id="KW-0812">Transmembrane</keyword>